<protein>
    <submittedName>
        <fullName evidence="10">Methyl-accepting chemotaxis protein</fullName>
    </submittedName>
</protein>
<evidence type="ECO:0000256" key="4">
    <source>
        <dbReference type="ARBA" id="ARBA00029447"/>
    </source>
</evidence>
<sequence length="817" mass="85661">MLVSAWDGAIRMFKLANDMKFGKKVGGGFAAVLALTAVVGGVGAFAVSNLSDRIEVTGYSTSAIATLQDLSEKREDFLSRADQSAATATLDGIAELTNALDLLEENLQGDPAANASIGEAREAVSGFRAAFERIISLKAEQGEKRALLDAVLGNLEQTARAISQAAAGERGSLSAKDATARETLFSANKIGQAAAGFQEEALTLQNLFNAAANNAAQLAAVTDRVTALVPAAREIAATEMEGVDPASMRALAERTQSLAETLNELTTTKDYIKIFDLTDATKLGFAEIDKLTKTIRADADKAVDRVYNAAAQASAQFKEVDSISDTAARLNTEALTVKAASLAFLLNPVADTKSAVLDCLSTIKDTEADLLAKAANYPGIAEQAEVINRSLSIFSLSFEELAGGRMRLADESNQLQRLAANVQALISRISSDQTLAAQTSSSQALGTIGVSVLLAIAAGIGLAFALNYVVTRPIIRTTETMSLLAKGDTNVMIGDTERGDEIGDMSRTVEVFKANAVERARLEQQTAQEEAVRKARQTKIEDLISSFRARSSQVLSSVSETAAGLDETARALTEISRESSGYAAHTVEATNEATQNVQTVASAAEELAASIGEISRQVSQTTQVVDKATLGTRSTNQKVETLAASATKIGEVVSLIQAIAEQTNLLALNATIEAARAGEAGKGFAVVAAEVKELATQTSKATEEISTQISEIQNATTDTADAISGISKIMEEVNSYTSAIAAAVEQQGAATTDISQNIQRAAEGTGQVKGNMSQLSRAVGQTNQSADMVLSASGELTEKTDLLKREVEDFLTDVASA</sequence>
<dbReference type="PROSITE" id="PS50885">
    <property type="entry name" value="HAMP"/>
    <property type="match status" value="1"/>
</dbReference>
<evidence type="ECO:0000256" key="3">
    <source>
        <dbReference type="ARBA" id="ARBA00023224"/>
    </source>
</evidence>
<dbReference type="AlphaFoldDB" id="A0A562TH12"/>
<dbReference type="OrthoDB" id="3378718at2"/>
<comment type="similarity">
    <text evidence="4">Belongs to the methyl-accepting chemotaxis (MCP) protein family.</text>
</comment>
<accession>A0A562TH12</accession>
<dbReference type="GO" id="GO:0007165">
    <property type="term" value="P:signal transduction"/>
    <property type="evidence" value="ECO:0007669"/>
    <property type="project" value="UniProtKB-KW"/>
</dbReference>
<dbReference type="PROSITE" id="PS50192">
    <property type="entry name" value="T_SNARE"/>
    <property type="match status" value="1"/>
</dbReference>
<evidence type="ECO:0000256" key="1">
    <source>
        <dbReference type="ARBA" id="ARBA00004429"/>
    </source>
</evidence>
<feature type="domain" description="HAMP" evidence="9">
    <location>
        <begin position="468"/>
        <end position="521"/>
    </location>
</feature>
<keyword evidence="6" id="KW-0812">Transmembrane</keyword>
<evidence type="ECO:0000256" key="6">
    <source>
        <dbReference type="SAM" id="Phobius"/>
    </source>
</evidence>
<evidence type="ECO:0000259" key="9">
    <source>
        <dbReference type="PROSITE" id="PS50885"/>
    </source>
</evidence>
<evidence type="ECO:0000259" key="8">
    <source>
        <dbReference type="PROSITE" id="PS50192"/>
    </source>
</evidence>
<comment type="caution">
    <text evidence="10">The sequence shown here is derived from an EMBL/GenBank/DDBJ whole genome shotgun (WGS) entry which is preliminary data.</text>
</comment>
<dbReference type="InterPro" id="IPR000727">
    <property type="entry name" value="T_SNARE_dom"/>
</dbReference>
<dbReference type="Proteomes" id="UP000320593">
    <property type="component" value="Unassembled WGS sequence"/>
</dbReference>
<dbReference type="Gene3D" id="6.10.340.10">
    <property type="match status" value="1"/>
</dbReference>
<keyword evidence="6" id="KW-0472">Membrane</keyword>
<dbReference type="PANTHER" id="PTHR32089:SF112">
    <property type="entry name" value="LYSOZYME-LIKE PROTEIN-RELATED"/>
    <property type="match status" value="1"/>
</dbReference>
<dbReference type="InterPro" id="IPR004089">
    <property type="entry name" value="MCPsignal_dom"/>
</dbReference>
<dbReference type="EMBL" id="VLLF01000001">
    <property type="protein sequence ID" value="TWI92852.1"/>
    <property type="molecule type" value="Genomic_DNA"/>
</dbReference>
<evidence type="ECO:0000313" key="11">
    <source>
        <dbReference type="Proteomes" id="UP000320593"/>
    </source>
</evidence>
<evidence type="ECO:0000259" key="7">
    <source>
        <dbReference type="PROSITE" id="PS50111"/>
    </source>
</evidence>
<organism evidence="10 11">
    <name type="scientific">Roseibium hamelinense</name>
    <dbReference type="NCBI Taxonomy" id="150831"/>
    <lineage>
        <taxon>Bacteria</taxon>
        <taxon>Pseudomonadati</taxon>
        <taxon>Pseudomonadota</taxon>
        <taxon>Alphaproteobacteria</taxon>
        <taxon>Hyphomicrobiales</taxon>
        <taxon>Stappiaceae</taxon>
        <taxon>Roseibium</taxon>
    </lineage>
</organism>
<dbReference type="SMART" id="SM00283">
    <property type="entry name" value="MA"/>
    <property type="match status" value="1"/>
</dbReference>
<dbReference type="Gene3D" id="1.10.287.950">
    <property type="entry name" value="Methyl-accepting chemotaxis protein"/>
    <property type="match status" value="1"/>
</dbReference>
<dbReference type="Pfam" id="PF00015">
    <property type="entry name" value="MCPsignal"/>
    <property type="match status" value="1"/>
</dbReference>
<feature type="domain" description="T-SNARE coiled-coil homology" evidence="8">
    <location>
        <begin position="713"/>
        <end position="775"/>
    </location>
</feature>
<dbReference type="SUPFAM" id="SSF58104">
    <property type="entry name" value="Methyl-accepting chemotaxis protein (MCP) signaling domain"/>
    <property type="match status" value="1"/>
</dbReference>
<dbReference type="PANTHER" id="PTHR32089">
    <property type="entry name" value="METHYL-ACCEPTING CHEMOTAXIS PROTEIN MCPB"/>
    <property type="match status" value="1"/>
</dbReference>
<keyword evidence="3 5" id="KW-0807">Transducer</keyword>
<dbReference type="GO" id="GO:0005886">
    <property type="term" value="C:plasma membrane"/>
    <property type="evidence" value="ECO:0007669"/>
    <property type="project" value="UniProtKB-SubCell"/>
</dbReference>
<proteinExistence type="inferred from homology"/>
<feature type="domain" description="Methyl-accepting transducer" evidence="7">
    <location>
        <begin position="561"/>
        <end position="797"/>
    </location>
</feature>
<keyword evidence="6" id="KW-1133">Transmembrane helix</keyword>
<feature type="transmembrane region" description="Helical" evidence="6">
    <location>
        <begin position="448"/>
        <end position="470"/>
    </location>
</feature>
<dbReference type="InterPro" id="IPR003660">
    <property type="entry name" value="HAMP_dom"/>
</dbReference>
<evidence type="ECO:0000256" key="2">
    <source>
        <dbReference type="ARBA" id="ARBA00022519"/>
    </source>
</evidence>
<evidence type="ECO:0000256" key="5">
    <source>
        <dbReference type="PROSITE-ProRule" id="PRU00284"/>
    </source>
</evidence>
<keyword evidence="2" id="KW-1003">Cell membrane</keyword>
<evidence type="ECO:0000313" key="10">
    <source>
        <dbReference type="EMBL" id="TWI92852.1"/>
    </source>
</evidence>
<comment type="subcellular location">
    <subcellularLocation>
        <location evidence="1">Cell inner membrane</location>
        <topology evidence="1">Multi-pass membrane protein</topology>
    </subcellularLocation>
</comment>
<dbReference type="PROSITE" id="PS50111">
    <property type="entry name" value="CHEMOTAXIS_TRANSDUC_2"/>
    <property type="match status" value="1"/>
</dbReference>
<gene>
    <name evidence="10" type="ORF">JM93_00404</name>
</gene>
<name>A0A562TH12_9HYPH</name>
<keyword evidence="2" id="KW-0997">Cell inner membrane</keyword>
<keyword evidence="11" id="KW-1185">Reference proteome</keyword>
<reference evidence="10 11" key="1">
    <citation type="submission" date="2019-07" db="EMBL/GenBank/DDBJ databases">
        <title>Genomic Encyclopedia of Archaeal and Bacterial Type Strains, Phase II (KMG-II): from individual species to whole genera.</title>
        <authorList>
            <person name="Goeker M."/>
        </authorList>
    </citation>
    <scope>NUCLEOTIDE SEQUENCE [LARGE SCALE GENOMIC DNA]</scope>
    <source>
        <strain evidence="10 11">ATCC BAA-252</strain>
    </source>
</reference>